<reference evidence="4" key="2">
    <citation type="submission" date="2023-01" db="EMBL/GenBank/DDBJ databases">
        <authorList>
            <person name="Sun Q."/>
            <person name="Evtushenko L."/>
        </authorList>
    </citation>
    <scope>NUCLEOTIDE SEQUENCE</scope>
    <source>
        <strain evidence="4">VKM Ac-1020</strain>
    </source>
</reference>
<name>A0A9W6H5K8_9MICO</name>
<organism evidence="4 5">
    <name type="scientific">Microbacterium barkeri</name>
    <dbReference type="NCBI Taxonomy" id="33917"/>
    <lineage>
        <taxon>Bacteria</taxon>
        <taxon>Bacillati</taxon>
        <taxon>Actinomycetota</taxon>
        <taxon>Actinomycetes</taxon>
        <taxon>Micrococcales</taxon>
        <taxon>Microbacteriaceae</taxon>
        <taxon>Microbacterium</taxon>
    </lineage>
</organism>
<evidence type="ECO:0000313" key="5">
    <source>
        <dbReference type="Proteomes" id="UP001142462"/>
    </source>
</evidence>
<feature type="compositionally biased region" description="Basic and acidic residues" evidence="2">
    <location>
        <begin position="1"/>
        <end position="10"/>
    </location>
</feature>
<evidence type="ECO:0000313" key="4">
    <source>
        <dbReference type="EMBL" id="GLJ63046.1"/>
    </source>
</evidence>
<dbReference type="SUPFAM" id="SSF49879">
    <property type="entry name" value="SMAD/FHA domain"/>
    <property type="match status" value="1"/>
</dbReference>
<sequence length="171" mass="17845">MTAGDQREAAADTIAPTGDGLGDHDGATISAADLRRLRGDHDGTTIPRGERSAAPTRAARARIRLSSGEAVALDRPIVIGRRPRATRSTGAELPHLVSVESPSLDISRSHVEVIPDADSVVVVDLHSTNGTTLLRGGEEPVQLHPGEHTVVVTGDVVDLGDGVSFAFEDLP</sequence>
<gene>
    <name evidence="4" type="ORF">GCM10017576_31770</name>
</gene>
<dbReference type="Gene3D" id="2.60.200.20">
    <property type="match status" value="1"/>
</dbReference>
<dbReference type="CDD" id="cd00060">
    <property type="entry name" value="FHA"/>
    <property type="match status" value="1"/>
</dbReference>
<feature type="domain" description="FHA" evidence="3">
    <location>
        <begin position="77"/>
        <end position="133"/>
    </location>
</feature>
<evidence type="ECO:0000256" key="2">
    <source>
        <dbReference type="SAM" id="MobiDB-lite"/>
    </source>
</evidence>
<keyword evidence="5" id="KW-1185">Reference proteome</keyword>
<dbReference type="InterPro" id="IPR000253">
    <property type="entry name" value="FHA_dom"/>
</dbReference>
<evidence type="ECO:0000256" key="1">
    <source>
        <dbReference type="ARBA" id="ARBA00022553"/>
    </source>
</evidence>
<keyword evidence="1" id="KW-0597">Phosphoprotein</keyword>
<dbReference type="EMBL" id="BSEJ01000022">
    <property type="protein sequence ID" value="GLJ63046.1"/>
    <property type="molecule type" value="Genomic_DNA"/>
</dbReference>
<reference evidence="4" key="1">
    <citation type="journal article" date="2014" name="Int. J. Syst. Evol. Microbiol.">
        <title>Complete genome sequence of Corynebacterium casei LMG S-19264T (=DSM 44701T), isolated from a smear-ripened cheese.</title>
        <authorList>
            <consortium name="US DOE Joint Genome Institute (JGI-PGF)"/>
            <person name="Walter F."/>
            <person name="Albersmeier A."/>
            <person name="Kalinowski J."/>
            <person name="Ruckert C."/>
        </authorList>
    </citation>
    <scope>NUCLEOTIDE SEQUENCE</scope>
    <source>
        <strain evidence="4">VKM Ac-1020</strain>
    </source>
</reference>
<dbReference type="Proteomes" id="UP001142462">
    <property type="component" value="Unassembled WGS sequence"/>
</dbReference>
<accession>A0A9W6H5K8</accession>
<comment type="caution">
    <text evidence="4">The sequence shown here is derived from an EMBL/GenBank/DDBJ whole genome shotgun (WGS) entry which is preliminary data.</text>
</comment>
<dbReference type="InterPro" id="IPR008984">
    <property type="entry name" value="SMAD_FHA_dom_sf"/>
</dbReference>
<dbReference type="RefSeq" id="WP_271174724.1">
    <property type="nucleotide sequence ID" value="NZ_BSEJ01000022.1"/>
</dbReference>
<dbReference type="PROSITE" id="PS50006">
    <property type="entry name" value="FHA_DOMAIN"/>
    <property type="match status" value="1"/>
</dbReference>
<evidence type="ECO:0000259" key="3">
    <source>
        <dbReference type="PROSITE" id="PS50006"/>
    </source>
</evidence>
<feature type="region of interest" description="Disordered" evidence="2">
    <location>
        <begin position="1"/>
        <end position="27"/>
    </location>
</feature>
<protein>
    <recommendedName>
        <fullName evidence="3">FHA domain-containing protein</fullName>
    </recommendedName>
</protein>
<proteinExistence type="predicted"/>
<dbReference type="Pfam" id="PF00498">
    <property type="entry name" value="FHA"/>
    <property type="match status" value="1"/>
</dbReference>
<dbReference type="AlphaFoldDB" id="A0A9W6H5K8"/>